<keyword evidence="8" id="KW-1185">Reference proteome</keyword>
<dbReference type="InterPro" id="IPR017853">
    <property type="entry name" value="GH"/>
</dbReference>
<keyword evidence="3" id="KW-0326">Glycosidase</keyword>
<evidence type="ECO:0000259" key="6">
    <source>
        <dbReference type="Pfam" id="PF02837"/>
    </source>
</evidence>
<keyword evidence="2 7" id="KW-0378">Hydrolase</keyword>
<dbReference type="SUPFAM" id="SSF49303">
    <property type="entry name" value="beta-Galactosidase/glucuronidase domain"/>
    <property type="match status" value="1"/>
</dbReference>
<comment type="similarity">
    <text evidence="1">Belongs to the glycosyl hydrolase 2 family.</text>
</comment>
<dbReference type="Gene3D" id="2.60.40.10">
    <property type="entry name" value="Immunoglobulins"/>
    <property type="match status" value="1"/>
</dbReference>
<name>A0A2M9A3R4_9BACT</name>
<organism evidence="7 8">
    <name type="scientific">Hallerella succinigenes</name>
    <dbReference type="NCBI Taxonomy" id="1896222"/>
    <lineage>
        <taxon>Bacteria</taxon>
        <taxon>Pseudomonadati</taxon>
        <taxon>Fibrobacterota</taxon>
        <taxon>Fibrobacteria</taxon>
        <taxon>Fibrobacterales</taxon>
        <taxon>Fibrobacteraceae</taxon>
        <taxon>Hallerella</taxon>
    </lineage>
</organism>
<comment type="caution">
    <text evidence="7">The sequence shown here is derived from an EMBL/GenBank/DDBJ whole genome shotgun (WGS) entry which is preliminary data.</text>
</comment>
<proteinExistence type="inferred from homology"/>
<dbReference type="InterPro" id="IPR051913">
    <property type="entry name" value="GH2_Domain-Containing"/>
</dbReference>
<dbReference type="InterPro" id="IPR006103">
    <property type="entry name" value="Glyco_hydro_2_cat"/>
</dbReference>
<evidence type="ECO:0000259" key="4">
    <source>
        <dbReference type="Pfam" id="PF00703"/>
    </source>
</evidence>
<dbReference type="Pfam" id="PF00703">
    <property type="entry name" value="Glyco_hydro_2"/>
    <property type="match status" value="1"/>
</dbReference>
<accession>A0A2M9A3R4</accession>
<dbReference type="Gene3D" id="2.60.120.260">
    <property type="entry name" value="Galactose-binding domain-like"/>
    <property type="match status" value="1"/>
</dbReference>
<dbReference type="InterPro" id="IPR008979">
    <property type="entry name" value="Galactose-bd-like_sf"/>
</dbReference>
<dbReference type="AlphaFoldDB" id="A0A2M9A3R4"/>
<dbReference type="InterPro" id="IPR013783">
    <property type="entry name" value="Ig-like_fold"/>
</dbReference>
<dbReference type="RefSeq" id="WP_100424403.1">
    <property type="nucleotide sequence ID" value="NZ_PGEX01000001.1"/>
</dbReference>
<feature type="domain" description="Glycoside hydrolase family 2 catalytic" evidence="5">
    <location>
        <begin position="298"/>
        <end position="439"/>
    </location>
</feature>
<gene>
    <name evidence="7" type="ORF">BGX16_0215</name>
</gene>
<dbReference type="InterPro" id="IPR006102">
    <property type="entry name" value="Ig-like_GH2"/>
</dbReference>
<dbReference type="EMBL" id="PGEX01000001">
    <property type="protein sequence ID" value="PJJ40298.1"/>
    <property type="molecule type" value="Genomic_DNA"/>
</dbReference>
<dbReference type="PANTHER" id="PTHR42732">
    <property type="entry name" value="BETA-GALACTOSIDASE"/>
    <property type="match status" value="1"/>
</dbReference>
<evidence type="ECO:0000256" key="1">
    <source>
        <dbReference type="ARBA" id="ARBA00007401"/>
    </source>
</evidence>
<dbReference type="InterPro" id="IPR006101">
    <property type="entry name" value="Glyco_hydro_2"/>
</dbReference>
<dbReference type="OrthoDB" id="9801077at2"/>
<evidence type="ECO:0000256" key="2">
    <source>
        <dbReference type="ARBA" id="ARBA00022801"/>
    </source>
</evidence>
<sequence>MNSIVSLNGDWELLFDTEDMGIINRWYATYPSGTQKIQVPSVWEKYFDKVSLSQDAAYYFKHFTVDAKQVPKRIFLRFERISMHAVFWLNGKYLGSHFGAYTPCILDLSKAIKPGEDNVLCVRVANMGSANSRIDFGRESKEGADDRFVRPSEMPVGLPWTEYPFGGIYGNVDLILGGAAFISGVQLEPDLDEERVAVDVSFNNPRGFSTRLRILMRNPQGEVSELVKDVKLEKENASSRFIFKIRNLNKDKNFWTIEKPNLYTIELQLEGKAKTKQTPEHSFSVVKNFAFRKFDCIKGDFYLNDSIIKIQGVSYTQHWSEGGLWTSDKAKLRKDLEAIKKAGFNTIRSNGAPLTDAALDICDEIGLLVMQEFPIHTMRSTPRGLEAVYKLIEELVTEQKHHPCIVSWILGSENCPLVLENGNKLLNAVDGYDKCRPVISNLNCVYLSNEEEFHKDTGKLMGVTNEKILLYASHRMHLRMSPNAALTDFLAHYCDKNSIVEDEVNIPDTTLGNSQFQDEYENFVEETNGKILVTLKNHALLPASPTDIKGSRSIKNNKAIKQTFKQLEAFIDNRDLSIWKSLEAFNADAHRLALQSKLTQINAIQSNPLVSGFMLDQWADFGADFCGLVDENRKTKGFDSFMKAATTPTRLLITGFEPISAPQTEISFQLALLNQARLEDIEIEISIVDKSGKTVSSDKHKAKGQTSLTPLGTFTVVAPKAPGDYKLVLTLSSLGSVVSTTNENLLVLEDSDVQSAMSQVCFLDNNAETTADALAALAGPEKIIFTASLSSWNDVVLNKIVELTRDGGKTLFLSDLNPEDLETFNSSHHFTQTIESHFTTGANGLSVHYLVNGSELLPEFAGHQILDDLASSVIPSISLTELPNAQVLARSVTIANGELKTGVDLQIVPFGNGRLVFNQLNLFEGLETNPLADRVFTKLVQMLTK</sequence>
<evidence type="ECO:0000256" key="3">
    <source>
        <dbReference type="ARBA" id="ARBA00023295"/>
    </source>
</evidence>
<evidence type="ECO:0000313" key="7">
    <source>
        <dbReference type="EMBL" id="PJJ40298.1"/>
    </source>
</evidence>
<dbReference type="PANTHER" id="PTHR42732:SF1">
    <property type="entry name" value="BETA-MANNOSIDASE"/>
    <property type="match status" value="1"/>
</dbReference>
<dbReference type="Pfam" id="PF02836">
    <property type="entry name" value="Glyco_hydro_2_C"/>
    <property type="match status" value="1"/>
</dbReference>
<dbReference type="InterPro" id="IPR036156">
    <property type="entry name" value="Beta-gal/glucu_dom_sf"/>
</dbReference>
<reference evidence="7 8" key="1">
    <citation type="submission" date="2017-11" db="EMBL/GenBank/DDBJ databases">
        <title>Animal gut microbial communities from fecal samples from Wisconsin, USA.</title>
        <authorList>
            <person name="Neumann A."/>
        </authorList>
    </citation>
    <scope>NUCLEOTIDE SEQUENCE [LARGE SCALE GENOMIC DNA]</scope>
    <source>
        <strain evidence="7 8">UWS3</strain>
    </source>
</reference>
<dbReference type="PRINTS" id="PR00132">
    <property type="entry name" value="GLHYDRLASE2"/>
</dbReference>
<protein>
    <submittedName>
        <fullName evidence="7">Glycosyl hydrolase family 2</fullName>
    </submittedName>
</protein>
<dbReference type="Gene3D" id="3.20.20.80">
    <property type="entry name" value="Glycosidases"/>
    <property type="match status" value="1"/>
</dbReference>
<feature type="domain" description="Glycoside hydrolase family 2 immunoglobulin-like beta-sandwich" evidence="4">
    <location>
        <begin position="181"/>
        <end position="282"/>
    </location>
</feature>
<dbReference type="SUPFAM" id="SSF51445">
    <property type="entry name" value="(Trans)glycosidases"/>
    <property type="match status" value="1"/>
</dbReference>
<dbReference type="GO" id="GO:0005975">
    <property type="term" value="P:carbohydrate metabolic process"/>
    <property type="evidence" value="ECO:0007669"/>
    <property type="project" value="InterPro"/>
</dbReference>
<evidence type="ECO:0000313" key="8">
    <source>
        <dbReference type="Proteomes" id="UP000231134"/>
    </source>
</evidence>
<feature type="domain" description="Glycosyl hydrolases family 2 sugar binding" evidence="6">
    <location>
        <begin position="5"/>
        <end position="126"/>
    </location>
</feature>
<dbReference type="SUPFAM" id="SSF49785">
    <property type="entry name" value="Galactose-binding domain-like"/>
    <property type="match status" value="1"/>
</dbReference>
<evidence type="ECO:0000259" key="5">
    <source>
        <dbReference type="Pfam" id="PF02836"/>
    </source>
</evidence>
<dbReference type="Proteomes" id="UP000231134">
    <property type="component" value="Unassembled WGS sequence"/>
</dbReference>
<dbReference type="GO" id="GO:0004553">
    <property type="term" value="F:hydrolase activity, hydrolyzing O-glycosyl compounds"/>
    <property type="evidence" value="ECO:0007669"/>
    <property type="project" value="InterPro"/>
</dbReference>
<dbReference type="Pfam" id="PF02837">
    <property type="entry name" value="Glyco_hydro_2_N"/>
    <property type="match status" value="1"/>
</dbReference>
<dbReference type="InterPro" id="IPR006104">
    <property type="entry name" value="Glyco_hydro_2_N"/>
</dbReference>